<dbReference type="InterPro" id="IPR057244">
    <property type="entry name" value="GAIN_B"/>
</dbReference>
<accession>A0A340WEZ5</accession>
<dbReference type="InterPro" id="IPR000832">
    <property type="entry name" value="GPCR_2_secretin-like"/>
</dbReference>
<dbReference type="FunFam" id="1.20.1070.10:FF:000011">
    <property type="entry name" value="Adhesion G protein-coupled receptor L2"/>
    <property type="match status" value="1"/>
</dbReference>
<name>A0A340WEZ5_LIPVE</name>
<feature type="domain" description="Olfactomedin-like" evidence="35">
    <location>
        <begin position="140"/>
        <end position="399"/>
    </location>
</feature>
<comment type="subcellular location">
    <subcellularLocation>
        <location evidence="1">Cell junction</location>
    </subcellularLocation>
    <subcellularLocation>
        <location evidence="2">Cell projection</location>
        <location evidence="2">Axon</location>
    </subcellularLocation>
    <subcellularLocation>
        <location evidence="21">Postsynaptic cell membrane</location>
        <topology evidence="21">Multi-pass membrane protein</topology>
    </subcellularLocation>
</comment>
<dbReference type="FunFam" id="4.10.1240.10:FF:000004">
    <property type="entry name" value="Adhesion G protein-coupled receptor L3"/>
    <property type="match status" value="1"/>
</dbReference>
<feature type="transmembrane region" description="Helical" evidence="29">
    <location>
        <begin position="885"/>
        <end position="908"/>
    </location>
</feature>
<reference evidence="37" key="1">
    <citation type="submission" date="2025-08" db="UniProtKB">
        <authorList>
            <consortium name="RefSeq"/>
        </authorList>
    </citation>
    <scope>IDENTIFICATION</scope>
</reference>
<keyword evidence="18" id="KW-0807">Transducer</keyword>
<comment type="subunit">
    <text evidence="25">Interacts (via PDZ-binding motif) with SHANK3. Interacts (via PDZ-binding motif) with DLG4.</text>
</comment>
<proteinExistence type="inferred from homology"/>
<dbReference type="SMART" id="SM00303">
    <property type="entry name" value="GPS"/>
    <property type="match status" value="1"/>
</dbReference>
<dbReference type="PROSITE" id="PS50228">
    <property type="entry name" value="SUEL_LECTIN"/>
    <property type="match status" value="1"/>
</dbReference>
<evidence type="ECO:0000256" key="15">
    <source>
        <dbReference type="ARBA" id="ARBA00023157"/>
    </source>
</evidence>
<evidence type="ECO:0000256" key="29">
    <source>
        <dbReference type="SAM" id="Phobius"/>
    </source>
</evidence>
<evidence type="ECO:0000256" key="27">
    <source>
        <dbReference type="PROSITE-ProRule" id="PRU00446"/>
    </source>
</evidence>
<evidence type="ECO:0000256" key="4">
    <source>
        <dbReference type="ARBA" id="ARBA00022475"/>
    </source>
</evidence>
<evidence type="ECO:0000259" key="34">
    <source>
        <dbReference type="PROSITE" id="PS50261"/>
    </source>
</evidence>
<keyword evidence="9" id="KW-0430">Lectin</keyword>
<comment type="similarity">
    <text evidence="3">Belongs to the G-protein coupled receptor 2 family. LN-TM7 subfamily.</text>
</comment>
<dbReference type="PANTHER" id="PTHR12011">
    <property type="entry name" value="ADHESION G-PROTEIN COUPLED RECEPTOR"/>
    <property type="match status" value="1"/>
</dbReference>
<dbReference type="SUPFAM" id="SSF81321">
    <property type="entry name" value="Family A G protein-coupled receptor-like"/>
    <property type="match status" value="1"/>
</dbReference>
<dbReference type="SMART" id="SM00284">
    <property type="entry name" value="OLF"/>
    <property type="match status" value="1"/>
</dbReference>
<dbReference type="PROSITE" id="PS50261">
    <property type="entry name" value="G_PROTEIN_RECEP_F2_4"/>
    <property type="match status" value="1"/>
</dbReference>
<dbReference type="GO" id="GO:0030246">
    <property type="term" value="F:carbohydrate binding"/>
    <property type="evidence" value="ECO:0007669"/>
    <property type="project" value="UniProtKB-KW"/>
</dbReference>
<keyword evidence="16" id="KW-0675">Receptor</keyword>
<dbReference type="Gene3D" id="2.60.220.50">
    <property type="match status" value="1"/>
</dbReference>
<feature type="compositionally biased region" description="Low complexity" evidence="28">
    <location>
        <begin position="434"/>
        <end position="454"/>
    </location>
</feature>
<keyword evidence="12" id="KW-0770">Synapse</keyword>
<keyword evidence="11 29" id="KW-1133">Transmembrane helix</keyword>
<dbReference type="GO" id="GO:0098742">
    <property type="term" value="P:cell-cell adhesion via plasma-membrane adhesion molecules"/>
    <property type="evidence" value="ECO:0007669"/>
    <property type="project" value="UniProtKB-ARBA"/>
</dbReference>
<keyword evidence="7" id="KW-0479">Metal-binding</keyword>
<evidence type="ECO:0000256" key="12">
    <source>
        <dbReference type="ARBA" id="ARBA00023018"/>
    </source>
</evidence>
<keyword evidence="5" id="KW-0597">Phosphoprotein</keyword>
<dbReference type="InterPro" id="IPR001879">
    <property type="entry name" value="GPCR_2_extracellular_dom"/>
</dbReference>
<dbReference type="CTD" id="103087945"/>
<dbReference type="InterPro" id="IPR032471">
    <property type="entry name" value="AGRL2-4_GAIN_subdom_A"/>
</dbReference>
<evidence type="ECO:0000256" key="30">
    <source>
        <dbReference type="SAM" id="SignalP"/>
    </source>
</evidence>
<feature type="domain" description="GAIN-B" evidence="31">
    <location>
        <begin position="694"/>
        <end position="873"/>
    </location>
</feature>
<feature type="transmembrane region" description="Helical" evidence="29">
    <location>
        <begin position="1071"/>
        <end position="1094"/>
    </location>
</feature>
<evidence type="ECO:0000256" key="7">
    <source>
        <dbReference type="ARBA" id="ARBA00022723"/>
    </source>
</evidence>
<dbReference type="GO" id="GO:0007166">
    <property type="term" value="P:cell surface receptor signaling pathway"/>
    <property type="evidence" value="ECO:0007669"/>
    <property type="project" value="InterPro"/>
</dbReference>
<evidence type="ECO:0000259" key="35">
    <source>
        <dbReference type="PROSITE" id="PS51132"/>
    </source>
</evidence>
<feature type="transmembrane region" description="Helical" evidence="29">
    <location>
        <begin position="944"/>
        <end position="966"/>
    </location>
</feature>
<dbReference type="InterPro" id="IPR003924">
    <property type="entry name" value="GPCR_2_latrophilin"/>
</dbReference>
<evidence type="ECO:0000313" key="36">
    <source>
        <dbReference type="Proteomes" id="UP000265300"/>
    </source>
</evidence>
<feature type="transmembrane region" description="Helical" evidence="29">
    <location>
        <begin position="1027"/>
        <end position="1050"/>
    </location>
</feature>
<dbReference type="RefSeq" id="XP_007446147.1">
    <property type="nucleotide sequence ID" value="XM_007446085.1"/>
</dbReference>
<keyword evidence="17" id="KW-0325">Glycoprotein</keyword>
<keyword evidence="15 27" id="KW-1015">Disulfide bond</keyword>
<evidence type="ECO:0000256" key="26">
    <source>
        <dbReference type="ARBA" id="ARBA00093538"/>
    </source>
</evidence>
<feature type="transmembrane region" description="Helical" evidence="29">
    <location>
        <begin position="987"/>
        <end position="1007"/>
    </location>
</feature>
<keyword evidence="8 30" id="KW-0732">Signal</keyword>
<feature type="region of interest" description="Disordered" evidence="28">
    <location>
        <begin position="432"/>
        <end position="479"/>
    </location>
</feature>
<evidence type="ECO:0000256" key="17">
    <source>
        <dbReference type="ARBA" id="ARBA00023180"/>
    </source>
</evidence>
<dbReference type="GO" id="GO:0004930">
    <property type="term" value="F:G protein-coupled receptor activity"/>
    <property type="evidence" value="ECO:0007669"/>
    <property type="project" value="UniProtKB-KW"/>
</dbReference>
<dbReference type="Proteomes" id="UP000265300">
    <property type="component" value="Unplaced"/>
</dbReference>
<keyword evidence="19" id="KW-0628">Postsynaptic cell membrane</keyword>
<evidence type="ECO:0000259" key="32">
    <source>
        <dbReference type="PROSITE" id="PS50227"/>
    </source>
</evidence>
<dbReference type="InterPro" id="IPR000922">
    <property type="entry name" value="Lectin_gal-bd_dom"/>
</dbReference>
<dbReference type="FunFam" id="2.60.120.740:FF:000001">
    <property type="entry name" value="Adhesion G protein-coupled receptor L2"/>
    <property type="match status" value="1"/>
</dbReference>
<dbReference type="PRINTS" id="PR01444">
    <property type="entry name" value="LATROPHILIN"/>
</dbReference>
<dbReference type="Pfam" id="PF16489">
    <property type="entry name" value="GAIN"/>
    <property type="match status" value="1"/>
</dbReference>
<evidence type="ECO:0000256" key="1">
    <source>
        <dbReference type="ARBA" id="ARBA00004282"/>
    </source>
</evidence>
<dbReference type="Gene3D" id="1.25.40.610">
    <property type="match status" value="1"/>
</dbReference>
<dbReference type="FunFam" id="2.60.220.50:FF:000001">
    <property type="entry name" value="Adhesion G protein-coupled receptor L2"/>
    <property type="match status" value="1"/>
</dbReference>
<dbReference type="GO" id="GO:0007189">
    <property type="term" value="P:adenylate cyclase-activating G protein-coupled receptor signaling pathway"/>
    <property type="evidence" value="ECO:0007669"/>
    <property type="project" value="TreeGrafter"/>
</dbReference>
<gene>
    <name evidence="37" type="primary">LPHN3</name>
</gene>
<protein>
    <recommendedName>
        <fullName evidence="22">Adhesion G protein-coupled receptor L3</fullName>
    </recommendedName>
    <alternativeName>
        <fullName evidence="23">Latrophilin-3</fullName>
    </alternativeName>
</protein>
<dbReference type="Gene3D" id="1.20.1070.10">
    <property type="entry name" value="Rhodopsin 7-helix transmembrane proteins"/>
    <property type="match status" value="1"/>
</dbReference>
<dbReference type="InterPro" id="IPR036445">
    <property type="entry name" value="GPCR_2_extracell_dom_sf"/>
</dbReference>
<dbReference type="GO" id="GO:0005509">
    <property type="term" value="F:calcium ion binding"/>
    <property type="evidence" value="ECO:0007669"/>
    <property type="project" value="UniProtKB-ARBA"/>
</dbReference>
<evidence type="ECO:0000256" key="19">
    <source>
        <dbReference type="ARBA" id="ARBA00023257"/>
    </source>
</evidence>
<comment type="function">
    <text evidence="24">Orphan adhesion G-protein coupled receptor (aGPCR), which mediates synapse specificity. Ligand binding causes a conformation change that triggers signaling via guanine nucleotide-binding proteins (G proteins) and modulates the activity of downstream effectors, such as adenylate cyclase. Isoform 1 is specifically coupled to G(s) G proteins and mediates activation of adenylate cyclase activity. Following G-protein coupled receptor activation, undergoes liquid-liquid phase transition, associates with (1) cell adhesion molecules that are expressed at the surface of adjacent cells, as well as (2) PDZ-containing proteins, such as SHANK3 and DLG4, in the cytoplasm to direct synapse formation.</text>
</comment>
<evidence type="ECO:0000259" key="33">
    <source>
        <dbReference type="PROSITE" id="PS50228"/>
    </source>
</evidence>
<keyword evidence="14 29" id="KW-0472">Membrane</keyword>
<evidence type="ECO:0000256" key="5">
    <source>
        <dbReference type="ARBA" id="ARBA00022553"/>
    </source>
</evidence>
<dbReference type="GO" id="GO:0030424">
    <property type="term" value="C:axon"/>
    <property type="evidence" value="ECO:0007669"/>
    <property type="project" value="UniProtKB-SubCell"/>
</dbReference>
<evidence type="ECO:0000256" key="20">
    <source>
        <dbReference type="ARBA" id="ARBA00023273"/>
    </source>
</evidence>
<dbReference type="AlphaFoldDB" id="A0A340WEZ5"/>
<evidence type="ECO:0000259" key="31">
    <source>
        <dbReference type="PROSITE" id="PS50221"/>
    </source>
</evidence>
<dbReference type="InterPro" id="IPR000203">
    <property type="entry name" value="GPS"/>
</dbReference>
<dbReference type="SMART" id="SM00008">
    <property type="entry name" value="HormR"/>
    <property type="match status" value="1"/>
</dbReference>
<evidence type="ECO:0000256" key="2">
    <source>
        <dbReference type="ARBA" id="ARBA00004489"/>
    </source>
</evidence>
<dbReference type="GO" id="GO:0070161">
    <property type="term" value="C:anchoring junction"/>
    <property type="evidence" value="ECO:0007669"/>
    <property type="project" value="UniProtKB-SubCell"/>
</dbReference>
<evidence type="ECO:0000256" key="9">
    <source>
        <dbReference type="ARBA" id="ARBA00022734"/>
    </source>
</evidence>
<keyword evidence="20" id="KW-0966">Cell projection</keyword>
<evidence type="ECO:0000256" key="6">
    <source>
        <dbReference type="ARBA" id="ARBA00022692"/>
    </source>
</evidence>
<evidence type="ECO:0000256" key="23">
    <source>
        <dbReference type="ARBA" id="ARBA00082929"/>
    </source>
</evidence>
<dbReference type="InterPro" id="IPR003112">
    <property type="entry name" value="Olfac-like_dom"/>
</dbReference>
<feature type="domain" description="G-protein coupled receptors family 2 profile 1" evidence="32">
    <location>
        <begin position="504"/>
        <end position="560"/>
    </location>
</feature>
<evidence type="ECO:0000256" key="3">
    <source>
        <dbReference type="ARBA" id="ARBA00010933"/>
    </source>
</evidence>
<dbReference type="GeneID" id="103087945"/>
<evidence type="ECO:0000256" key="21">
    <source>
        <dbReference type="ARBA" id="ARBA00034104"/>
    </source>
</evidence>
<organism evidence="36 37">
    <name type="scientific">Lipotes vexillifer</name>
    <name type="common">Yangtze river dolphin</name>
    <dbReference type="NCBI Taxonomy" id="118797"/>
    <lineage>
        <taxon>Eukaryota</taxon>
        <taxon>Metazoa</taxon>
        <taxon>Chordata</taxon>
        <taxon>Craniata</taxon>
        <taxon>Vertebrata</taxon>
        <taxon>Euteleostomi</taxon>
        <taxon>Mammalia</taxon>
        <taxon>Eutheria</taxon>
        <taxon>Laurasiatheria</taxon>
        <taxon>Artiodactyla</taxon>
        <taxon>Whippomorpha</taxon>
        <taxon>Cetacea</taxon>
        <taxon>Odontoceti</taxon>
        <taxon>Lipotidae</taxon>
        <taxon>Lipotes</taxon>
    </lineage>
</organism>
<dbReference type="PRINTS" id="PR00249">
    <property type="entry name" value="GPCRSECRETIN"/>
</dbReference>
<dbReference type="FunFam" id="1.25.40.610:FF:000003">
    <property type="entry name" value="adhesion G protein-coupled receptor L3"/>
    <property type="match status" value="1"/>
</dbReference>
<dbReference type="PROSITE" id="PS51132">
    <property type="entry name" value="OLF"/>
    <property type="match status" value="1"/>
</dbReference>
<dbReference type="InterPro" id="IPR046338">
    <property type="entry name" value="GAIN_dom_sf"/>
</dbReference>
<keyword evidence="13" id="KW-0297">G-protein coupled receptor</keyword>
<keyword evidence="6 29" id="KW-0812">Transmembrane</keyword>
<dbReference type="GO" id="GO:0045211">
    <property type="term" value="C:postsynaptic membrane"/>
    <property type="evidence" value="ECO:0007669"/>
    <property type="project" value="UniProtKB-SubCell"/>
</dbReference>
<dbReference type="Pfam" id="PF01825">
    <property type="entry name" value="GPS"/>
    <property type="match status" value="1"/>
</dbReference>
<evidence type="ECO:0000256" key="14">
    <source>
        <dbReference type="ARBA" id="ARBA00023136"/>
    </source>
</evidence>
<dbReference type="Pfam" id="PF02793">
    <property type="entry name" value="HRM"/>
    <property type="match status" value="1"/>
</dbReference>
<dbReference type="Pfam" id="PF02191">
    <property type="entry name" value="OLF"/>
    <property type="match status" value="1"/>
</dbReference>
<dbReference type="Gene3D" id="4.10.1240.10">
    <property type="entry name" value="GPCR, family 2, extracellular hormone receptor domain"/>
    <property type="match status" value="1"/>
</dbReference>
<evidence type="ECO:0000313" key="37">
    <source>
        <dbReference type="RefSeq" id="XP_007446147.1"/>
    </source>
</evidence>
<dbReference type="Pfam" id="PF02140">
    <property type="entry name" value="SUEL_Lectin"/>
    <property type="match status" value="1"/>
</dbReference>
<feature type="disulfide bond" evidence="27">
    <location>
        <begin position="141"/>
        <end position="323"/>
    </location>
</feature>
<dbReference type="InterPro" id="IPR003334">
    <property type="entry name" value="GPCR_2_latrophilin_rcpt_C"/>
</dbReference>
<evidence type="ECO:0000256" key="11">
    <source>
        <dbReference type="ARBA" id="ARBA00022989"/>
    </source>
</evidence>
<comment type="subunit">
    <text evidence="26">Heterodimer of 2 chains generated by proteolytic processing; the large extracellular N-terminal fragment and the membrane-bound C-terminal fragment predominantly remain associated and non-covalently linked. Interacts (via olfactomedin-like domain) with FLRT1 (via extracellular domain). Interacts (via olfactomedin-like domain) with FLRT2 (via extracellular domain). Interacts (via olfactomedin-like domain) with FLRT3 (via extracellular domain); the interaction is direct. Interacts (via extracellular domain) with TENM1. Interacts (via extracellular domain) with TENM2. Interacts (via extracellular domain) with TENM3. Identified in a complex with FLRT3 and UNC5B; does not interact with UNC5B by itself. Identified in a complex with FLRT3 and UNC5D; does not interact with UNC5D by itself.</text>
</comment>
<evidence type="ECO:0000256" key="25">
    <source>
        <dbReference type="ARBA" id="ARBA00093488"/>
    </source>
</evidence>
<dbReference type="PROSITE" id="PS50227">
    <property type="entry name" value="G_PROTEIN_RECEP_F2_3"/>
    <property type="match status" value="1"/>
</dbReference>
<dbReference type="PANTHER" id="PTHR12011:SF60">
    <property type="entry name" value="ADHESION G PROTEIN-COUPLED RECEPTOR L3"/>
    <property type="match status" value="1"/>
</dbReference>
<evidence type="ECO:0000256" key="16">
    <source>
        <dbReference type="ARBA" id="ARBA00023170"/>
    </source>
</evidence>
<dbReference type="Pfam" id="PF00002">
    <property type="entry name" value="7tm_2"/>
    <property type="match status" value="1"/>
</dbReference>
<evidence type="ECO:0000256" key="22">
    <source>
        <dbReference type="ARBA" id="ARBA00070289"/>
    </source>
</evidence>
<feature type="transmembrane region" description="Helical" evidence="29">
    <location>
        <begin position="920"/>
        <end position="938"/>
    </location>
</feature>
<dbReference type="InterPro" id="IPR017981">
    <property type="entry name" value="GPCR_2-like_7TM"/>
</dbReference>
<feature type="signal peptide" evidence="30">
    <location>
        <begin position="1"/>
        <end position="25"/>
    </location>
</feature>
<keyword evidence="4" id="KW-1003">Cell membrane</keyword>
<feature type="transmembrane region" description="Helical" evidence="29">
    <location>
        <begin position="1100"/>
        <end position="1123"/>
    </location>
</feature>
<evidence type="ECO:0000256" key="10">
    <source>
        <dbReference type="ARBA" id="ARBA00022949"/>
    </source>
</evidence>
<evidence type="ECO:0000256" key="8">
    <source>
        <dbReference type="ARBA" id="ARBA00022729"/>
    </source>
</evidence>
<dbReference type="Pfam" id="PF02354">
    <property type="entry name" value="Latrophilin"/>
    <property type="match status" value="1"/>
</dbReference>
<dbReference type="InterPro" id="IPR017983">
    <property type="entry name" value="GPCR_2_secretin-like_CS"/>
</dbReference>
<feature type="region of interest" description="Disordered" evidence="28">
    <location>
        <begin position="1142"/>
        <end position="1166"/>
    </location>
</feature>
<keyword evidence="36" id="KW-1185">Reference proteome</keyword>
<dbReference type="PROSITE" id="PS50221">
    <property type="entry name" value="GAIN_B"/>
    <property type="match status" value="1"/>
</dbReference>
<feature type="chain" id="PRO_5016416320" description="Adhesion G protein-coupled receptor L3" evidence="30">
    <location>
        <begin position="26"/>
        <end position="1237"/>
    </location>
</feature>
<keyword evidence="10" id="KW-0965">Cell junction</keyword>
<feature type="domain" description="SUEL-type lectin" evidence="33">
    <location>
        <begin position="41"/>
        <end position="130"/>
    </location>
</feature>
<dbReference type="InterPro" id="IPR043159">
    <property type="entry name" value="Lectin_gal-bd_sf"/>
</dbReference>
<evidence type="ECO:0000256" key="13">
    <source>
        <dbReference type="ARBA" id="ARBA00023040"/>
    </source>
</evidence>
<dbReference type="PROSITE" id="PS00650">
    <property type="entry name" value="G_PROTEIN_RECEP_F2_2"/>
    <property type="match status" value="1"/>
</dbReference>
<dbReference type="CDD" id="cd22846">
    <property type="entry name" value="Gal_Rha_Lectin_LPHN3"/>
    <property type="match status" value="1"/>
</dbReference>
<feature type="compositionally biased region" description="Polar residues" evidence="28">
    <location>
        <begin position="455"/>
        <end position="477"/>
    </location>
</feature>
<evidence type="ECO:0000256" key="28">
    <source>
        <dbReference type="SAM" id="MobiDB-lite"/>
    </source>
</evidence>
<evidence type="ECO:0000256" key="24">
    <source>
        <dbReference type="ARBA" id="ARBA00093322"/>
    </source>
</evidence>
<sequence length="1237" mass="138828">MPENITMWPSQLLVFLMLLAPIVHAFSRAPIPMAVVRRELSCESYPIELRCPGTDVIMIESANYGRTDDKICDSDPAQMENIRCYLPDAYKIMSQRCNNRTQCAVVAGPDVFPDPCPGTYKYLEVQYECVPYKVEQKVFLCPGLLKGVYQSEHLFESDHQSGAWCKDPLQASDKIYYMPWTPYRTDTLTEYSSKDDFIAGRPTTTYKLPHRVDGTGFVVYDGALFFNKERTRNIVKFDLRTRIKSGEAIIANANYHDTSPYRWGGKSDIDLAVDENGLWVIYATEQNNGKIVISQLNPYTLRIEGTWDTAYDKRSASNAFMICGILYVVKSVYEDDDNEATGNKIDYIYNTDQSKDSLVDVPFPNSYQYIAAVDYNPRDNLLYVWNNYHVVKYSLDFGPLDSRSGQAHHGQVPYISPPIHLDSELERPPVRDISTAGPLGTGSTTTSTTLRTTTWNPGRSTTPSVSGRRNRNTSTPSPAAEVLDDITTHLLSGSSQIPALEESCEAVEAREIMWFKTRQGQMAKQPCPAGTIGVSTYLCLAPDGIWDPQGPDLSNCSSPWVSHITQKLKSGETAANIARELAEQTRNHLNAGDITYSVRAMDQLVGLLDVQLRNLTPGGKDSAARSLNKLQKRERSCRAYVQAMVETVNNLLQPQALNAWRDLTTSDQLRAATMLLDTVEESAFVLADNLLKTDIVRENTDNIQLEVARLSTEGNLEDLKFPENMGHGSTIQLSANTLKQNGRNGEIRVAFVLYNNLGPYLSTENASMKLGTEAMSTNHSVIVNSPVITAAINKEFSNKVYLADPVVFTVKHIKQSEENFNPNCSFWSYSKRTMTGYWSTQGCRLLTTNKTHTTCSCNHLTNFAVLMAHVEVKHSDAVHDLLLDVITWVGILLSLVCLLICIFTFCFFRGLQSDRNTIHKNLCISLFVAELLFLIGINRTDQPIACAVFAALLHFFFLAAFTWMFLEGVQLYIMLVEVFESEHSRRKYFYLVGYGMPALIVAVSAAVDYRSYGTDKVCWLRLDTYFIWSFIGPATLIIMLNVIFLGIALYKMFHHTAILKPESGCLDNIKSWVIGAIALLCLLGLTWAFGLMYINESTVIMAYLFTIFNSLQGMFIFIFHCVLQKKVRKEYGKCLRTHCCSGKSTESSIGSGKTSGSRTPGRYSTGSQSRIRRMWNDTVRKQSESSFITGDINSSASLNREPYRETSMGVKLNIAYQIGASEQCQGYKCHGYSTTEW</sequence>
<feature type="domain" description="G-protein coupled receptors family 2 profile 2" evidence="34">
    <location>
        <begin position="883"/>
        <end position="1124"/>
    </location>
</feature>
<dbReference type="Gene3D" id="2.60.120.740">
    <property type="match status" value="1"/>
</dbReference>
<evidence type="ECO:0000256" key="18">
    <source>
        <dbReference type="ARBA" id="ARBA00023224"/>
    </source>
</evidence>
<dbReference type="GO" id="GO:0160221">
    <property type="term" value="P:Rho-activating G protein-coupled receptor signaling pathway"/>
    <property type="evidence" value="ECO:0007669"/>
    <property type="project" value="UniProtKB-ARBA"/>
</dbReference>